<evidence type="ECO:0000313" key="1">
    <source>
        <dbReference type="EMBL" id="GAA4481538.1"/>
    </source>
</evidence>
<organism evidence="1 2">
    <name type="scientific">Rhodococcus olei</name>
    <dbReference type="NCBI Taxonomy" id="2161675"/>
    <lineage>
        <taxon>Bacteria</taxon>
        <taxon>Bacillati</taxon>
        <taxon>Actinomycetota</taxon>
        <taxon>Actinomycetes</taxon>
        <taxon>Mycobacteriales</taxon>
        <taxon>Nocardiaceae</taxon>
        <taxon>Rhodococcus</taxon>
    </lineage>
</organism>
<protein>
    <submittedName>
        <fullName evidence="1">Uncharacterized protein</fullName>
    </submittedName>
</protein>
<accession>A0ABP8P6I8</accession>
<dbReference type="SUPFAM" id="SSF140663">
    <property type="entry name" value="TTHA0068-like"/>
    <property type="match status" value="1"/>
</dbReference>
<comment type="caution">
    <text evidence="1">The sequence shown here is derived from an EMBL/GenBank/DDBJ whole genome shotgun (WGS) entry which is preliminary data.</text>
</comment>
<keyword evidence="2" id="KW-1185">Reference proteome</keyword>
<dbReference type="EMBL" id="BAABFB010000048">
    <property type="protein sequence ID" value="GAA4481538.1"/>
    <property type="molecule type" value="Genomic_DNA"/>
</dbReference>
<gene>
    <name evidence="1" type="ORF">GCM10023094_29880</name>
</gene>
<name>A0ABP8P6I8_9NOCA</name>
<dbReference type="InterPro" id="IPR023203">
    <property type="entry name" value="TTHA0068_sf"/>
</dbReference>
<dbReference type="RefSeq" id="WP_345346255.1">
    <property type="nucleotide sequence ID" value="NZ_BAABFB010000048.1"/>
</dbReference>
<evidence type="ECO:0000313" key="2">
    <source>
        <dbReference type="Proteomes" id="UP001501183"/>
    </source>
</evidence>
<sequence>MTDVGARFAPGAAVTETQRLLDHGATEEAAVLLAATTTAAPDTELELWQGLTLLVEGLTQVSRRDPGAAVSLRRGAELLGAFDSAPPHALDVTGLVGWAEHLIDELGDPAAPAFPAQPPVPRLRLP</sequence>
<reference evidence="2" key="1">
    <citation type="journal article" date="2019" name="Int. J. Syst. Evol. Microbiol.">
        <title>The Global Catalogue of Microorganisms (GCM) 10K type strain sequencing project: providing services to taxonomists for standard genome sequencing and annotation.</title>
        <authorList>
            <consortium name="The Broad Institute Genomics Platform"/>
            <consortium name="The Broad Institute Genome Sequencing Center for Infectious Disease"/>
            <person name="Wu L."/>
            <person name="Ma J."/>
        </authorList>
    </citation>
    <scope>NUCLEOTIDE SEQUENCE [LARGE SCALE GENOMIC DNA]</scope>
    <source>
        <strain evidence="2">JCM 32206</strain>
    </source>
</reference>
<dbReference type="Proteomes" id="UP001501183">
    <property type="component" value="Unassembled WGS sequence"/>
</dbReference>
<proteinExistence type="predicted"/>